<dbReference type="Pfam" id="PF21234">
    <property type="entry name" value="Phosphatase-like_N"/>
    <property type="match status" value="1"/>
</dbReference>
<dbReference type="Gene3D" id="1.10.8.1060">
    <property type="entry name" value="Corynebacterium glutamicum thioredoxin-dependent arsenate reductase, N-terminal domain"/>
    <property type="match status" value="1"/>
</dbReference>
<dbReference type="EMBL" id="FNTV01000002">
    <property type="protein sequence ID" value="SEF11523.1"/>
    <property type="molecule type" value="Genomic_DNA"/>
</dbReference>
<evidence type="ECO:0000256" key="1">
    <source>
        <dbReference type="ARBA" id="ARBA00022849"/>
    </source>
</evidence>
<dbReference type="Pfam" id="PF01451">
    <property type="entry name" value="LMWPc"/>
    <property type="match status" value="1"/>
</dbReference>
<dbReference type="PANTHER" id="PTHR43428">
    <property type="entry name" value="ARSENATE REDUCTASE"/>
    <property type="match status" value="1"/>
</dbReference>
<keyword evidence="1" id="KW-0059">Arsenical resistance</keyword>
<evidence type="ECO:0000313" key="4">
    <source>
        <dbReference type="Proteomes" id="UP000182725"/>
    </source>
</evidence>
<gene>
    <name evidence="3" type="ORF">SAMN04489740_4112</name>
</gene>
<protein>
    <submittedName>
        <fullName evidence="3">Arsenate reductase</fullName>
    </submittedName>
</protein>
<name>A0A1H5PC68_9MICC</name>
<dbReference type="SMART" id="SM00226">
    <property type="entry name" value="LMWPc"/>
    <property type="match status" value="1"/>
</dbReference>
<feature type="domain" description="Phosphotyrosine protein phosphatase I" evidence="2">
    <location>
        <begin position="87"/>
        <end position="212"/>
    </location>
</feature>
<dbReference type="AlphaFoldDB" id="A0A1H5PC68"/>
<dbReference type="GO" id="GO:0046685">
    <property type="term" value="P:response to arsenic-containing substance"/>
    <property type="evidence" value="ECO:0007669"/>
    <property type="project" value="UniProtKB-KW"/>
</dbReference>
<dbReference type="RefSeq" id="WP_074713553.1">
    <property type="nucleotide sequence ID" value="NZ_FNTV01000002.1"/>
</dbReference>
<dbReference type="Proteomes" id="UP000182725">
    <property type="component" value="Unassembled WGS sequence"/>
</dbReference>
<dbReference type="NCBIfam" id="NF046112">
    <property type="entry name" value="MSMEG_6209_Nter"/>
    <property type="match status" value="1"/>
</dbReference>
<dbReference type="InterPro" id="IPR036196">
    <property type="entry name" value="Ptyr_pPase_sf"/>
</dbReference>
<dbReference type="SUPFAM" id="SSF52788">
    <property type="entry name" value="Phosphotyrosine protein phosphatases I"/>
    <property type="match status" value="1"/>
</dbReference>
<proteinExistence type="predicted"/>
<dbReference type="CDD" id="cd16345">
    <property type="entry name" value="LMWP_ArsC"/>
    <property type="match status" value="1"/>
</dbReference>
<dbReference type="Gene3D" id="3.40.50.2300">
    <property type="match status" value="1"/>
</dbReference>
<dbReference type="InterPro" id="IPR023485">
    <property type="entry name" value="Ptyr_pPase"/>
</dbReference>
<evidence type="ECO:0000313" key="3">
    <source>
        <dbReference type="EMBL" id="SEF11523.1"/>
    </source>
</evidence>
<sequence>MTEHRKSVLTGLTDDTAVLGRISEDLTQKFIGIFAAETVERYVFESYTALARTSRIHTYLAATTSRFAADRLRALAQSKGAIAHDVPEVLFVCVHNAGRSQMAAALLNKHAQGAVHVRSAGSAPAADLEPSVVAAMAEAGIDLSEEFPKPLTDDVVRAADVVITMGCGDSCPIYPGKQYLDWKIEDPATKDLAGAREIRDEIDLLVQELLTELTTSEEH</sequence>
<accession>A0A1H5PC68</accession>
<reference evidence="3 4" key="1">
    <citation type="submission" date="2016-10" db="EMBL/GenBank/DDBJ databases">
        <authorList>
            <person name="de Groot N.N."/>
        </authorList>
    </citation>
    <scope>NUCLEOTIDE SEQUENCE [LARGE SCALE GENOMIC DNA]</scope>
    <source>
        <strain evidence="3 4">DSM 22274</strain>
    </source>
</reference>
<dbReference type="InterPro" id="IPR048716">
    <property type="entry name" value="Phosphatase-like_N"/>
</dbReference>
<evidence type="ECO:0000259" key="2">
    <source>
        <dbReference type="SMART" id="SM00226"/>
    </source>
</evidence>
<dbReference type="PANTHER" id="PTHR43428:SF1">
    <property type="entry name" value="ARSENATE REDUCTASE"/>
    <property type="match status" value="1"/>
</dbReference>
<organism evidence="3 4">
    <name type="scientific">Arthrobacter alpinus</name>
    <dbReference type="NCBI Taxonomy" id="656366"/>
    <lineage>
        <taxon>Bacteria</taxon>
        <taxon>Bacillati</taxon>
        <taxon>Actinomycetota</taxon>
        <taxon>Actinomycetes</taxon>
        <taxon>Micrococcales</taxon>
        <taxon>Micrococcaceae</taxon>
        <taxon>Arthrobacter</taxon>
    </lineage>
</organism>